<evidence type="ECO:0000313" key="7">
    <source>
        <dbReference type="EMBL" id="SHE69938.1"/>
    </source>
</evidence>
<dbReference type="SUPFAM" id="SSF51735">
    <property type="entry name" value="NAD(P)-binding Rossmann-fold domains"/>
    <property type="match status" value="1"/>
</dbReference>
<dbReference type="STRING" id="1121025.SAMN02745249_00957"/>
<evidence type="ECO:0000259" key="6">
    <source>
        <dbReference type="Pfam" id="PF02826"/>
    </source>
</evidence>
<evidence type="ECO:0000256" key="4">
    <source>
        <dbReference type="RuleBase" id="RU003719"/>
    </source>
</evidence>
<dbReference type="EMBL" id="FQUF01000012">
    <property type="protein sequence ID" value="SHE69938.1"/>
    <property type="molecule type" value="Genomic_DNA"/>
</dbReference>
<protein>
    <submittedName>
        <fullName evidence="7">D-lactate dehydrogenase</fullName>
    </submittedName>
</protein>
<dbReference type="RefSeq" id="WP_073297131.1">
    <property type="nucleotide sequence ID" value="NZ_FQUF01000012.1"/>
</dbReference>
<accession>A0A1M4VLX8</accession>
<dbReference type="CDD" id="cd12186">
    <property type="entry name" value="LDH"/>
    <property type="match status" value="1"/>
</dbReference>
<evidence type="ECO:0000256" key="3">
    <source>
        <dbReference type="ARBA" id="ARBA00023027"/>
    </source>
</evidence>
<comment type="similarity">
    <text evidence="1 4">Belongs to the D-isomer specific 2-hydroxyacid dehydrogenase family.</text>
</comment>
<proteinExistence type="inferred from homology"/>
<evidence type="ECO:0000259" key="5">
    <source>
        <dbReference type="Pfam" id="PF00389"/>
    </source>
</evidence>
<dbReference type="InterPro" id="IPR058205">
    <property type="entry name" value="D-LDH-like"/>
</dbReference>
<organism evidence="7 8">
    <name type="scientific">Atopostipes suicloacalis DSM 15692</name>
    <dbReference type="NCBI Taxonomy" id="1121025"/>
    <lineage>
        <taxon>Bacteria</taxon>
        <taxon>Bacillati</taxon>
        <taxon>Bacillota</taxon>
        <taxon>Bacilli</taxon>
        <taxon>Lactobacillales</taxon>
        <taxon>Carnobacteriaceae</taxon>
        <taxon>Atopostipes</taxon>
    </lineage>
</organism>
<dbReference type="PANTHER" id="PTHR43026:SF1">
    <property type="entry name" value="2-HYDROXYACID DEHYDROGENASE HOMOLOG 1-RELATED"/>
    <property type="match status" value="1"/>
</dbReference>
<keyword evidence="8" id="KW-1185">Reference proteome</keyword>
<gene>
    <name evidence="7" type="ORF">SAMN02745249_00957</name>
</gene>
<feature type="domain" description="D-isomer specific 2-hydroxyacid dehydrogenase NAD-binding" evidence="6">
    <location>
        <begin position="112"/>
        <end position="299"/>
    </location>
</feature>
<evidence type="ECO:0000313" key="8">
    <source>
        <dbReference type="Proteomes" id="UP000184128"/>
    </source>
</evidence>
<dbReference type="PANTHER" id="PTHR43026">
    <property type="entry name" value="2-HYDROXYACID DEHYDROGENASE HOMOLOG 1-RELATED"/>
    <property type="match status" value="1"/>
</dbReference>
<dbReference type="InterPro" id="IPR029752">
    <property type="entry name" value="D-isomer_DH_CS1"/>
</dbReference>
<dbReference type="Pfam" id="PF00389">
    <property type="entry name" value="2-Hacid_dh"/>
    <property type="match status" value="1"/>
</dbReference>
<dbReference type="Pfam" id="PF02826">
    <property type="entry name" value="2-Hacid_dh_C"/>
    <property type="match status" value="1"/>
</dbReference>
<keyword evidence="2 4" id="KW-0560">Oxidoreductase</keyword>
<feature type="domain" description="D-isomer specific 2-hydroxyacid dehydrogenase catalytic" evidence="5">
    <location>
        <begin position="5"/>
        <end position="331"/>
    </location>
</feature>
<dbReference type="GO" id="GO:0008720">
    <property type="term" value="F:D-lactate dehydrogenase (NAD+) activity"/>
    <property type="evidence" value="ECO:0007669"/>
    <property type="project" value="TreeGrafter"/>
</dbReference>
<dbReference type="InterPro" id="IPR006140">
    <property type="entry name" value="D-isomer_DH_NAD-bd"/>
</dbReference>
<keyword evidence="3" id="KW-0520">NAD</keyword>
<dbReference type="OrthoDB" id="9805416at2"/>
<dbReference type="GO" id="GO:0051287">
    <property type="term" value="F:NAD binding"/>
    <property type="evidence" value="ECO:0007669"/>
    <property type="project" value="InterPro"/>
</dbReference>
<dbReference type="InterPro" id="IPR029753">
    <property type="entry name" value="D-isomer_DH_CS"/>
</dbReference>
<dbReference type="SUPFAM" id="SSF52283">
    <property type="entry name" value="Formate/glycerate dehydrogenase catalytic domain-like"/>
    <property type="match status" value="1"/>
</dbReference>
<dbReference type="Proteomes" id="UP000184128">
    <property type="component" value="Unassembled WGS sequence"/>
</dbReference>
<name>A0A1M4VLX8_9LACT</name>
<evidence type="ECO:0000256" key="2">
    <source>
        <dbReference type="ARBA" id="ARBA00023002"/>
    </source>
</evidence>
<reference evidence="7 8" key="1">
    <citation type="submission" date="2016-11" db="EMBL/GenBank/DDBJ databases">
        <authorList>
            <person name="Jaros S."/>
            <person name="Januszkiewicz K."/>
            <person name="Wedrychowicz H."/>
        </authorList>
    </citation>
    <scope>NUCLEOTIDE SEQUENCE [LARGE SCALE GENOMIC DNA]</scope>
    <source>
        <strain evidence="7 8">DSM 15692</strain>
    </source>
</reference>
<sequence>MTKIAVYQVREEELPIVEKWSKDNNVEVKIIDGQITPENVHLAKGFDGVTTSQNMKVPAEVYEKLHEYGIKQIAQRSAGFDYYDLEEATKNDIIISNVPVYSPESIAEFVLTQALMLIRKVREIEEKTNERDFRWQPAIRGGLLGEMTVGVIGTGHIGRVTAQLFKGFGAKVIGYDLYPNEEATKYLEYKDSVEELVKEADVVTLHVPATADNYHQFDYEMFKHFKPSAYLINNARGSVVDTEGLIKALDEGLLAGAALDTYENEGSYVPADNRETGIKDELFQRLLDHPKVLYTPHIAFYTNVSVRNIMNIGLDSTLEVIKTGDTKNRVN</sequence>
<evidence type="ECO:0000256" key="1">
    <source>
        <dbReference type="ARBA" id="ARBA00005854"/>
    </source>
</evidence>
<dbReference type="NCBIfam" id="NF006374">
    <property type="entry name" value="PRK08605.1"/>
    <property type="match status" value="1"/>
</dbReference>
<dbReference type="PROSITE" id="PS00671">
    <property type="entry name" value="D_2_HYDROXYACID_DH_3"/>
    <property type="match status" value="1"/>
</dbReference>
<dbReference type="InterPro" id="IPR006139">
    <property type="entry name" value="D-isomer_2_OHA_DH_cat_dom"/>
</dbReference>
<dbReference type="PROSITE" id="PS00065">
    <property type="entry name" value="D_2_HYDROXYACID_DH_1"/>
    <property type="match status" value="1"/>
</dbReference>
<dbReference type="Gene3D" id="3.40.50.720">
    <property type="entry name" value="NAD(P)-binding Rossmann-like Domain"/>
    <property type="match status" value="2"/>
</dbReference>
<dbReference type="InterPro" id="IPR036291">
    <property type="entry name" value="NAD(P)-bd_dom_sf"/>
</dbReference>
<dbReference type="AlphaFoldDB" id="A0A1M4VLX8"/>